<proteinExistence type="predicted"/>
<dbReference type="AlphaFoldDB" id="W2LQP2"/>
<reference evidence="1" key="1">
    <citation type="submission" date="2013-11" db="EMBL/GenBank/DDBJ databases">
        <title>The Genome Sequence of Phytophthora parasitica CHvinca01.</title>
        <authorList>
            <consortium name="The Broad Institute Genomics Platform"/>
            <person name="Russ C."/>
            <person name="Tyler B."/>
            <person name="Panabieres F."/>
            <person name="Shan W."/>
            <person name="Tripathy S."/>
            <person name="Grunwald N."/>
            <person name="Machado M."/>
            <person name="Johnson C.S."/>
            <person name="Arredondo F."/>
            <person name="Hong C."/>
            <person name="Coffey M."/>
            <person name="Young S.K."/>
            <person name="Zeng Q."/>
            <person name="Gargeya S."/>
            <person name="Fitzgerald M."/>
            <person name="Abouelleil A."/>
            <person name="Alvarado L."/>
            <person name="Chapman S.B."/>
            <person name="Gainer-Dewar J."/>
            <person name="Goldberg J."/>
            <person name="Griggs A."/>
            <person name="Gujja S."/>
            <person name="Hansen M."/>
            <person name="Howarth C."/>
            <person name="Imamovic A."/>
            <person name="Ireland A."/>
            <person name="Larimer J."/>
            <person name="McCowan C."/>
            <person name="Murphy C."/>
            <person name="Pearson M."/>
            <person name="Poon T.W."/>
            <person name="Priest M."/>
            <person name="Roberts A."/>
            <person name="Saif S."/>
            <person name="Shea T."/>
            <person name="Sykes S."/>
            <person name="Wortman J."/>
            <person name="Nusbaum C."/>
            <person name="Birren B."/>
        </authorList>
    </citation>
    <scope>NUCLEOTIDE SEQUENCE [LARGE SCALE GENOMIC DNA]</scope>
    <source>
        <strain evidence="1">CHvinca01</strain>
    </source>
</reference>
<protein>
    <recommendedName>
        <fullName evidence="2">DNA binding HTH domain-containing protein</fullName>
    </recommendedName>
</protein>
<feature type="non-terminal residue" evidence="1">
    <location>
        <position position="1"/>
    </location>
</feature>
<organism evidence="1">
    <name type="scientific">Phytophthora nicotianae</name>
    <name type="common">Potato buckeye rot agent</name>
    <name type="synonym">Phytophthora parasitica</name>
    <dbReference type="NCBI Taxonomy" id="4792"/>
    <lineage>
        <taxon>Eukaryota</taxon>
        <taxon>Sar</taxon>
        <taxon>Stramenopiles</taxon>
        <taxon>Oomycota</taxon>
        <taxon>Peronosporomycetes</taxon>
        <taxon>Peronosporales</taxon>
        <taxon>Peronosporaceae</taxon>
        <taxon>Phytophthora</taxon>
    </lineage>
</organism>
<sequence length="42" mass="4876">VIEYLSEAESVTATSKALSVHRSTLYRWKKQAIRLDCRHAKE</sequence>
<evidence type="ECO:0008006" key="2">
    <source>
        <dbReference type="Google" id="ProtNLM"/>
    </source>
</evidence>
<evidence type="ECO:0000313" key="1">
    <source>
        <dbReference type="EMBL" id="ETL99747.1"/>
    </source>
</evidence>
<dbReference type="Proteomes" id="UP000054423">
    <property type="component" value="Unassembled WGS sequence"/>
</dbReference>
<dbReference type="EMBL" id="KI678238">
    <property type="protein sequence ID" value="ETL99747.1"/>
    <property type="molecule type" value="Genomic_DNA"/>
</dbReference>
<dbReference type="Pfam" id="PF13384">
    <property type="entry name" value="HTH_23"/>
    <property type="match status" value="1"/>
</dbReference>
<accession>W2LQP2</accession>
<gene>
    <name evidence="1" type="ORF">L917_03442</name>
</gene>
<name>W2LQP2_PHYNI</name>